<sequence length="334" mass="37858">MQLAQIKEIADAILYEGYLLYPYRRSALKNRQRWNFGVVYPQAYSLAQGGHEPWTMRTECLFRGSPQQTRLMVQVRCLHLIHNHAIQRQSGLDGAHEEWDEGVAREVVLSDLSLARLLVQPIKQAILFPGRSALSNDPVEASLCEQRDIQGMLHISVHHVGADVYKLVVVIENLTPQSNIDTQRREAILLHSLISTHTIIQLEQGTFFSLLDPPDDVLEAARRCQNCHTWPVLIGDEGEVRTMLSSPIILYDYPKIAPESVGSFFDGTEIDEMLTLRMLTLSDDEKEELRHGDQRAREILERTEALSAEQLLKLHGVIRRYDGHPSGDEGVNGL</sequence>
<reference evidence="2" key="1">
    <citation type="submission" date="2018-12" db="EMBL/GenBank/DDBJ databases">
        <title>Tengunoibacter tsumagoiensis gen. nov., sp. nov., Dictyobacter kobayashii sp. nov., D. alpinus sp. nov., and D. joshuensis sp. nov. and description of Dictyobacteraceae fam. nov. within the order Ktedonobacterales isolated from Tengu-no-mugimeshi.</title>
        <authorList>
            <person name="Wang C.M."/>
            <person name="Zheng Y."/>
            <person name="Sakai Y."/>
            <person name="Toyoda A."/>
            <person name="Minakuchi Y."/>
            <person name="Abe K."/>
            <person name="Yokota A."/>
            <person name="Yabe S."/>
        </authorList>
    </citation>
    <scope>NUCLEOTIDE SEQUENCE [LARGE SCALE GENOMIC DNA]</scope>
    <source>
        <strain evidence="2">Uno16</strain>
    </source>
</reference>
<comment type="caution">
    <text evidence="1">The sequence shown here is derived from an EMBL/GenBank/DDBJ whole genome shotgun (WGS) entry which is preliminary data.</text>
</comment>
<dbReference type="AlphaFoldDB" id="A0A402BGC0"/>
<accession>A0A402BGC0</accession>
<dbReference type="EMBL" id="BIFT01000002">
    <property type="protein sequence ID" value="GCE30458.1"/>
    <property type="molecule type" value="Genomic_DNA"/>
</dbReference>
<evidence type="ECO:0000313" key="1">
    <source>
        <dbReference type="EMBL" id="GCE30458.1"/>
    </source>
</evidence>
<proteinExistence type="predicted"/>
<dbReference type="RefSeq" id="WP_218027599.1">
    <property type="nucleotide sequence ID" value="NZ_BIFT01000002.1"/>
</dbReference>
<dbReference type="Proteomes" id="UP000287171">
    <property type="component" value="Unassembled WGS sequence"/>
</dbReference>
<name>A0A402BGC0_9CHLR</name>
<organism evidence="1 2">
    <name type="scientific">Dictyobacter alpinus</name>
    <dbReference type="NCBI Taxonomy" id="2014873"/>
    <lineage>
        <taxon>Bacteria</taxon>
        <taxon>Bacillati</taxon>
        <taxon>Chloroflexota</taxon>
        <taxon>Ktedonobacteria</taxon>
        <taxon>Ktedonobacterales</taxon>
        <taxon>Dictyobacteraceae</taxon>
        <taxon>Dictyobacter</taxon>
    </lineage>
</organism>
<keyword evidence="2" id="KW-1185">Reference proteome</keyword>
<protein>
    <submittedName>
        <fullName evidence="1">Uncharacterized protein</fullName>
    </submittedName>
</protein>
<evidence type="ECO:0000313" key="2">
    <source>
        <dbReference type="Proteomes" id="UP000287171"/>
    </source>
</evidence>
<gene>
    <name evidence="1" type="ORF">KDA_59420</name>
</gene>